<keyword evidence="3 4" id="KW-0067">ATP-binding</keyword>
<sequence>MRVLVIGFGQALLNQLGSALPPGSVTLVEDPDLIDRRRVRPAVEKLPCVAALLPAAYHQSEDFLPVVLAAAATGGPFTAVVPALEYSVPAAALAAAALGLPGAGVGAARCLSDKIELRRAATAAGIATPRWREVFGPDDLAAFGVESPVVLKPANRHGSLGVQILDAVEDGPLDLAAIWSATVAALDDGALPNRPLHWRYLVESRMVGAEFSVEALVRDGVPSFVNVTAKRVLPGRHPVETGHVVPAPGPAARTAVLSRALTRLIAAIGFGDGILHAEWMLTARCPDDPVLIECAGRIPGDSLVELIDLAYGTSLAADYLEILSGGRPAPAAVASAAAAIRFLSASPGRVDAVDGVEVARAVPGVRRVALAVTPGTSIPPLRSSGDRIGEVLAVGPTPMDAEATAARAAGLVRVAAAGAPFGAAVMRI</sequence>
<evidence type="ECO:0000256" key="4">
    <source>
        <dbReference type="PROSITE-ProRule" id="PRU00409"/>
    </source>
</evidence>
<dbReference type="InterPro" id="IPR052032">
    <property type="entry name" value="ATP-dep_AA_Ligase"/>
</dbReference>
<dbReference type="STRING" id="106370.Francci3_1498"/>
<dbReference type="PANTHER" id="PTHR43585">
    <property type="entry name" value="FUMIPYRROLE BIOSYNTHESIS PROTEIN C"/>
    <property type="match status" value="1"/>
</dbReference>
<protein>
    <submittedName>
        <fullName evidence="6">Biotin carboxylase-like</fullName>
    </submittedName>
</protein>
<dbReference type="GO" id="GO:0016874">
    <property type="term" value="F:ligase activity"/>
    <property type="evidence" value="ECO:0007669"/>
    <property type="project" value="UniProtKB-KW"/>
</dbReference>
<dbReference type="KEGG" id="fra:Francci3_1498"/>
<evidence type="ECO:0000313" key="6">
    <source>
        <dbReference type="EMBL" id="ABD10874.1"/>
    </source>
</evidence>
<dbReference type="Gene3D" id="3.40.50.20">
    <property type="match status" value="1"/>
</dbReference>
<feature type="domain" description="ATP-grasp" evidence="5">
    <location>
        <begin position="118"/>
        <end position="324"/>
    </location>
</feature>
<dbReference type="eggNOG" id="COG0151">
    <property type="taxonomic scope" value="Bacteria"/>
</dbReference>
<dbReference type="RefSeq" id="WP_011435937.1">
    <property type="nucleotide sequence ID" value="NC_007777.1"/>
</dbReference>
<evidence type="ECO:0000313" key="7">
    <source>
        <dbReference type="Proteomes" id="UP000001937"/>
    </source>
</evidence>
<name>Q2JCW8_FRACC</name>
<dbReference type="InterPro" id="IPR011761">
    <property type="entry name" value="ATP-grasp"/>
</dbReference>
<dbReference type="Gene3D" id="3.30.470.20">
    <property type="entry name" value="ATP-grasp fold, B domain"/>
    <property type="match status" value="1"/>
</dbReference>
<dbReference type="GO" id="GO:0046872">
    <property type="term" value="F:metal ion binding"/>
    <property type="evidence" value="ECO:0007669"/>
    <property type="project" value="InterPro"/>
</dbReference>
<accession>Q2JCW8</accession>
<dbReference type="OrthoDB" id="24041at2"/>
<dbReference type="PANTHER" id="PTHR43585:SF2">
    <property type="entry name" value="ATP-GRASP ENZYME FSQD"/>
    <property type="match status" value="1"/>
</dbReference>
<dbReference type="AlphaFoldDB" id="Q2JCW8"/>
<keyword evidence="2 4" id="KW-0547">Nucleotide-binding</keyword>
<dbReference type="GO" id="GO:0005524">
    <property type="term" value="F:ATP binding"/>
    <property type="evidence" value="ECO:0007669"/>
    <property type="project" value="UniProtKB-UniRule"/>
</dbReference>
<dbReference type="PhylomeDB" id="Q2JCW8"/>
<evidence type="ECO:0000256" key="3">
    <source>
        <dbReference type="ARBA" id="ARBA00022840"/>
    </source>
</evidence>
<dbReference type="Proteomes" id="UP000001937">
    <property type="component" value="Chromosome"/>
</dbReference>
<keyword evidence="7" id="KW-1185">Reference proteome</keyword>
<dbReference type="Pfam" id="PF18603">
    <property type="entry name" value="LAL_C2"/>
    <property type="match status" value="1"/>
</dbReference>
<evidence type="ECO:0000256" key="1">
    <source>
        <dbReference type="ARBA" id="ARBA00022598"/>
    </source>
</evidence>
<reference evidence="6 7" key="1">
    <citation type="journal article" date="2007" name="Genome Res.">
        <title>Genome characteristics of facultatively symbiotic Frankia sp. strains reflect host range and host plant biogeography.</title>
        <authorList>
            <person name="Normand P."/>
            <person name="Lapierre P."/>
            <person name="Tisa L.S."/>
            <person name="Gogarten J.P."/>
            <person name="Alloisio N."/>
            <person name="Bagnarol E."/>
            <person name="Bassi C.A."/>
            <person name="Berry A.M."/>
            <person name="Bickhart D.M."/>
            <person name="Choisne N."/>
            <person name="Couloux A."/>
            <person name="Cournoyer B."/>
            <person name="Cruveiller S."/>
            <person name="Daubin V."/>
            <person name="Demange N."/>
            <person name="Francino M.P."/>
            <person name="Goltsman E."/>
            <person name="Huang Y."/>
            <person name="Kopp O.R."/>
            <person name="Labarre L."/>
            <person name="Lapidus A."/>
            <person name="Lavire C."/>
            <person name="Marechal J."/>
            <person name="Martinez M."/>
            <person name="Mastronunzio J.E."/>
            <person name="Mullin B.C."/>
            <person name="Niemann J."/>
            <person name="Pujic P."/>
            <person name="Rawnsley T."/>
            <person name="Rouy Z."/>
            <person name="Schenowitz C."/>
            <person name="Sellstedt A."/>
            <person name="Tavares F."/>
            <person name="Tomkins J.P."/>
            <person name="Vallenet D."/>
            <person name="Valverde C."/>
            <person name="Wall L.G."/>
            <person name="Wang Y."/>
            <person name="Medigue C."/>
            <person name="Benson D.R."/>
        </authorList>
    </citation>
    <scope>NUCLEOTIDE SEQUENCE [LARGE SCALE GENOMIC DNA]</scope>
    <source>
        <strain evidence="7">DSM 45818 / CECT 9043 / CcI3</strain>
    </source>
</reference>
<dbReference type="EMBL" id="CP000249">
    <property type="protein sequence ID" value="ABD10874.1"/>
    <property type="molecule type" value="Genomic_DNA"/>
</dbReference>
<dbReference type="SUPFAM" id="SSF56059">
    <property type="entry name" value="Glutathione synthetase ATP-binding domain-like"/>
    <property type="match status" value="1"/>
</dbReference>
<dbReference type="InterPro" id="IPR040570">
    <property type="entry name" value="LAL_C2"/>
</dbReference>
<keyword evidence="1" id="KW-0436">Ligase</keyword>
<organism evidence="6 7">
    <name type="scientific">Frankia casuarinae (strain DSM 45818 / CECT 9043 / HFP020203 / CcI3)</name>
    <dbReference type="NCBI Taxonomy" id="106370"/>
    <lineage>
        <taxon>Bacteria</taxon>
        <taxon>Bacillati</taxon>
        <taxon>Actinomycetota</taxon>
        <taxon>Actinomycetes</taxon>
        <taxon>Frankiales</taxon>
        <taxon>Frankiaceae</taxon>
        <taxon>Frankia</taxon>
    </lineage>
</organism>
<proteinExistence type="predicted"/>
<dbReference type="HOGENOM" id="CLU_029016_6_3_11"/>
<evidence type="ECO:0000259" key="5">
    <source>
        <dbReference type="PROSITE" id="PS50975"/>
    </source>
</evidence>
<dbReference type="Pfam" id="PF13535">
    <property type="entry name" value="ATP-grasp_4"/>
    <property type="match status" value="1"/>
</dbReference>
<evidence type="ECO:0000256" key="2">
    <source>
        <dbReference type="ARBA" id="ARBA00022741"/>
    </source>
</evidence>
<dbReference type="PROSITE" id="PS50975">
    <property type="entry name" value="ATP_GRASP"/>
    <property type="match status" value="1"/>
</dbReference>
<gene>
    <name evidence="6" type="ordered locus">Francci3_1498</name>
</gene>